<dbReference type="InterPro" id="IPR001851">
    <property type="entry name" value="ABC_transp_permease"/>
</dbReference>
<evidence type="ECO:0008006" key="8">
    <source>
        <dbReference type="Google" id="ProtNLM"/>
    </source>
</evidence>
<feature type="transmembrane region" description="Helical" evidence="6">
    <location>
        <begin position="233"/>
        <end position="264"/>
    </location>
</feature>
<keyword evidence="3 6" id="KW-0812">Transmembrane</keyword>
<evidence type="ECO:0000256" key="2">
    <source>
        <dbReference type="ARBA" id="ARBA00022475"/>
    </source>
</evidence>
<feature type="transmembrane region" description="Helical" evidence="6">
    <location>
        <begin position="52"/>
        <end position="71"/>
    </location>
</feature>
<evidence type="ECO:0000256" key="6">
    <source>
        <dbReference type="SAM" id="Phobius"/>
    </source>
</evidence>
<keyword evidence="4 6" id="KW-1133">Transmembrane helix</keyword>
<name>A0A381S0M9_9ZZZZ</name>
<feature type="transmembrane region" description="Helical" evidence="6">
    <location>
        <begin position="285"/>
        <end position="307"/>
    </location>
</feature>
<gene>
    <name evidence="7" type="ORF">METZ01_LOCUS50520</name>
</gene>
<keyword evidence="2" id="KW-1003">Cell membrane</keyword>
<organism evidence="7">
    <name type="scientific">marine metagenome</name>
    <dbReference type="NCBI Taxonomy" id="408172"/>
    <lineage>
        <taxon>unclassified sequences</taxon>
        <taxon>metagenomes</taxon>
        <taxon>ecological metagenomes</taxon>
    </lineage>
</organism>
<evidence type="ECO:0000256" key="3">
    <source>
        <dbReference type="ARBA" id="ARBA00022692"/>
    </source>
</evidence>
<protein>
    <recommendedName>
        <fullName evidence="8">Branched-chain amino acid ABC transporter permease</fullName>
    </recommendedName>
</protein>
<feature type="transmembrane region" description="Helical" evidence="6">
    <location>
        <begin position="198"/>
        <end position="218"/>
    </location>
</feature>
<evidence type="ECO:0000256" key="5">
    <source>
        <dbReference type="ARBA" id="ARBA00023136"/>
    </source>
</evidence>
<reference evidence="7" key="1">
    <citation type="submission" date="2018-05" db="EMBL/GenBank/DDBJ databases">
        <authorList>
            <person name="Lanie J.A."/>
            <person name="Ng W.-L."/>
            <person name="Kazmierczak K.M."/>
            <person name="Andrzejewski T.M."/>
            <person name="Davidsen T.M."/>
            <person name="Wayne K.J."/>
            <person name="Tettelin H."/>
            <person name="Glass J.I."/>
            <person name="Rusch D."/>
            <person name="Podicherti R."/>
            <person name="Tsui H.-C.T."/>
            <person name="Winkler M.E."/>
        </authorList>
    </citation>
    <scope>NUCLEOTIDE SEQUENCE</scope>
</reference>
<sequence>MAVFALPFLIKSATFSYKYYLYVINMAGIYIILTVGLDLLSGFTGLISLGHAGFLAIGAYTSAILVDQVGLPFELSLIITPVIVGFFGLIIGFPALRIEGMYLALTTMGFGFIVKRMIIALRDWTGGSGGLQVSNATLLGMDVKSDWDNYFFIFTFTILAVVAGRRIIHSKLGRAFMAIRDSEHAAEASGVNIAKYKLIAFFISGIFAGLAGVLFAHTNNFISTDHFDILLSIYFYVMVLVGGMGSIYGAVLGTLFIVLMENLFIPLFEDGLSQFIATESGDIQALIFGLIMLLFIIFQPLGLYGMWLKMRIYWKVFPFNPRKRFT</sequence>
<accession>A0A381S0M9</accession>
<dbReference type="AlphaFoldDB" id="A0A381S0M9"/>
<proteinExistence type="predicted"/>
<dbReference type="Pfam" id="PF02653">
    <property type="entry name" value="BPD_transp_2"/>
    <property type="match status" value="1"/>
</dbReference>
<dbReference type="PANTHER" id="PTHR30482">
    <property type="entry name" value="HIGH-AFFINITY BRANCHED-CHAIN AMINO ACID TRANSPORT SYSTEM PERMEASE"/>
    <property type="match status" value="1"/>
</dbReference>
<feature type="transmembrane region" description="Helical" evidence="6">
    <location>
        <begin position="150"/>
        <end position="168"/>
    </location>
</feature>
<dbReference type="CDD" id="cd06581">
    <property type="entry name" value="TM_PBP1_LivM_like"/>
    <property type="match status" value="1"/>
</dbReference>
<dbReference type="GO" id="GO:0005886">
    <property type="term" value="C:plasma membrane"/>
    <property type="evidence" value="ECO:0007669"/>
    <property type="project" value="UniProtKB-SubCell"/>
</dbReference>
<feature type="transmembrane region" description="Helical" evidence="6">
    <location>
        <begin position="77"/>
        <end position="96"/>
    </location>
</feature>
<comment type="subcellular location">
    <subcellularLocation>
        <location evidence="1">Cell membrane</location>
        <topology evidence="1">Multi-pass membrane protein</topology>
    </subcellularLocation>
</comment>
<dbReference type="EMBL" id="UINC01002530">
    <property type="protein sequence ID" value="SUZ97666.1"/>
    <property type="molecule type" value="Genomic_DNA"/>
</dbReference>
<evidence type="ECO:0000256" key="4">
    <source>
        <dbReference type="ARBA" id="ARBA00022989"/>
    </source>
</evidence>
<keyword evidence="5 6" id="KW-0472">Membrane</keyword>
<feature type="transmembrane region" description="Helical" evidence="6">
    <location>
        <begin position="20"/>
        <end position="40"/>
    </location>
</feature>
<dbReference type="PANTHER" id="PTHR30482:SF10">
    <property type="entry name" value="HIGH-AFFINITY BRANCHED-CHAIN AMINO ACID TRANSPORT PROTEIN BRAE"/>
    <property type="match status" value="1"/>
</dbReference>
<evidence type="ECO:0000256" key="1">
    <source>
        <dbReference type="ARBA" id="ARBA00004651"/>
    </source>
</evidence>
<dbReference type="InterPro" id="IPR043428">
    <property type="entry name" value="LivM-like"/>
</dbReference>
<dbReference type="GO" id="GO:0015658">
    <property type="term" value="F:branched-chain amino acid transmembrane transporter activity"/>
    <property type="evidence" value="ECO:0007669"/>
    <property type="project" value="InterPro"/>
</dbReference>
<evidence type="ECO:0000313" key="7">
    <source>
        <dbReference type="EMBL" id="SUZ97666.1"/>
    </source>
</evidence>